<dbReference type="EMBL" id="JBAMMX010000005">
    <property type="protein sequence ID" value="KAK6940415.1"/>
    <property type="molecule type" value="Genomic_DNA"/>
</dbReference>
<evidence type="ECO:0000313" key="2">
    <source>
        <dbReference type="EMBL" id="KAK6940415.1"/>
    </source>
</evidence>
<gene>
    <name evidence="2" type="ORF">RJ641_029946</name>
</gene>
<feature type="domain" description="(S)-ureidoglycine aminohydrolase cupin" evidence="1">
    <location>
        <begin position="7"/>
        <end position="75"/>
    </location>
</feature>
<sequence length="78" mass="9216">MKVLLYRSWCGWEGEPDKFEYTFPAKDTMYMLKGKVKVYIHGHEEPIELGAGDFAEFPKGLHVTWQTVETAKKYYRHT</sequence>
<dbReference type="Pfam" id="PF05899">
    <property type="entry name" value="Cupin_3"/>
    <property type="match status" value="1"/>
</dbReference>
<dbReference type="InterPro" id="IPR011051">
    <property type="entry name" value="RmlC_Cupin_sf"/>
</dbReference>
<keyword evidence="3" id="KW-1185">Reference proteome</keyword>
<protein>
    <submittedName>
        <fullName evidence="2">(S)-ureidoglycine aminohydrolase, cupin domain</fullName>
    </submittedName>
</protein>
<accession>A0AAN8VUD6</accession>
<dbReference type="PANTHER" id="PTHR33271">
    <property type="entry name" value="OS04G0445200 PROTEIN"/>
    <property type="match status" value="1"/>
</dbReference>
<organism evidence="2 3">
    <name type="scientific">Dillenia turbinata</name>
    <dbReference type="NCBI Taxonomy" id="194707"/>
    <lineage>
        <taxon>Eukaryota</taxon>
        <taxon>Viridiplantae</taxon>
        <taxon>Streptophyta</taxon>
        <taxon>Embryophyta</taxon>
        <taxon>Tracheophyta</taxon>
        <taxon>Spermatophyta</taxon>
        <taxon>Magnoliopsida</taxon>
        <taxon>eudicotyledons</taxon>
        <taxon>Gunneridae</taxon>
        <taxon>Pentapetalae</taxon>
        <taxon>Dilleniales</taxon>
        <taxon>Dilleniaceae</taxon>
        <taxon>Dillenia</taxon>
    </lineage>
</organism>
<dbReference type="InterPro" id="IPR014710">
    <property type="entry name" value="RmlC-like_jellyroll"/>
</dbReference>
<dbReference type="Gene3D" id="2.60.120.10">
    <property type="entry name" value="Jelly Rolls"/>
    <property type="match status" value="1"/>
</dbReference>
<comment type="caution">
    <text evidence="2">The sequence shown here is derived from an EMBL/GenBank/DDBJ whole genome shotgun (WGS) entry which is preliminary data.</text>
</comment>
<dbReference type="AlphaFoldDB" id="A0AAN8VUD6"/>
<dbReference type="InterPro" id="IPR008579">
    <property type="entry name" value="UGlyAH_Cupin_dom"/>
</dbReference>
<dbReference type="PANTHER" id="PTHR33271:SF1">
    <property type="entry name" value="RMLC-LIKE JELLY ROLL PROTEIN-RELATED"/>
    <property type="match status" value="1"/>
</dbReference>
<name>A0AAN8VUD6_9MAGN</name>
<dbReference type="SUPFAM" id="SSF51182">
    <property type="entry name" value="RmlC-like cupins"/>
    <property type="match status" value="1"/>
</dbReference>
<reference evidence="2 3" key="1">
    <citation type="submission" date="2023-12" db="EMBL/GenBank/DDBJ databases">
        <title>A high-quality genome assembly for Dillenia turbinata (Dilleniales).</title>
        <authorList>
            <person name="Chanderbali A."/>
        </authorList>
    </citation>
    <scope>NUCLEOTIDE SEQUENCE [LARGE SCALE GENOMIC DNA]</scope>
    <source>
        <strain evidence="2">LSX21</strain>
        <tissue evidence="2">Leaf</tissue>
    </source>
</reference>
<evidence type="ECO:0000259" key="1">
    <source>
        <dbReference type="Pfam" id="PF05899"/>
    </source>
</evidence>
<proteinExistence type="predicted"/>
<evidence type="ECO:0000313" key="3">
    <source>
        <dbReference type="Proteomes" id="UP001370490"/>
    </source>
</evidence>
<dbReference type="Proteomes" id="UP001370490">
    <property type="component" value="Unassembled WGS sequence"/>
</dbReference>